<evidence type="ECO:0000259" key="5">
    <source>
        <dbReference type="Pfam" id="PF26580"/>
    </source>
</evidence>
<proteinExistence type="inferred from homology"/>
<evidence type="ECO:0000256" key="1">
    <source>
        <dbReference type="ARBA" id="ARBA00022729"/>
    </source>
</evidence>
<protein>
    <recommendedName>
        <fullName evidence="5">Low molecular weight antigen MTB12-like C-terminal domain-containing protein</fullName>
    </recommendedName>
</protein>
<keyword evidence="7" id="KW-1185">Reference proteome</keyword>
<feature type="compositionally biased region" description="Low complexity" evidence="3">
    <location>
        <begin position="33"/>
        <end position="46"/>
    </location>
</feature>
<keyword evidence="4" id="KW-0812">Transmembrane</keyword>
<sequence length="247" mass="25548">MTSSPNEPGQGGSEKKPADETENSAPEQASENATAAGHGEAETGAEQSGAEKPGAEQTDAAEAETAEADKSETAAETPETEGSEAPEAAATAETGESAEAGEQPKKKRKTGMIIAVAASVVVLAAVAAGAFWLFSSGSAQAAAEDYAAISTKETQDPRSVTADDYRPVVCNAAMPQIEELQKQKEEFLKVAKPQDFEMLKQVKTTVKGVQENGDSGTATMESTVPGQQPATAQLKLVKEDGDWKLCA</sequence>
<reference evidence="6 7" key="1">
    <citation type="submission" date="2023-04" db="EMBL/GenBank/DDBJ databases">
        <title>Draft genome sequence of Saccharopolyspora sp. TS4A08 isolated from sweet potato rhizospheric soil.</title>
        <authorList>
            <person name="Suksaard P."/>
            <person name="Duangmal K."/>
        </authorList>
    </citation>
    <scope>NUCLEOTIDE SEQUENCE [LARGE SCALE GENOMIC DNA]</scope>
    <source>
        <strain evidence="6 7">TS4A08</strain>
    </source>
</reference>
<feature type="transmembrane region" description="Helical" evidence="4">
    <location>
        <begin position="112"/>
        <end position="134"/>
    </location>
</feature>
<accession>A0ABT6PIF8</accession>
<dbReference type="InterPro" id="IPR058644">
    <property type="entry name" value="Mtb12-like_C"/>
</dbReference>
<feature type="region of interest" description="Disordered" evidence="3">
    <location>
        <begin position="1"/>
        <end position="108"/>
    </location>
</feature>
<keyword evidence="4" id="KW-1133">Transmembrane helix</keyword>
<evidence type="ECO:0000256" key="3">
    <source>
        <dbReference type="SAM" id="MobiDB-lite"/>
    </source>
</evidence>
<evidence type="ECO:0000313" key="7">
    <source>
        <dbReference type="Proteomes" id="UP001237595"/>
    </source>
</evidence>
<dbReference type="Proteomes" id="UP001237595">
    <property type="component" value="Unassembled WGS sequence"/>
</dbReference>
<name>A0ABT6PIF8_9PSEU</name>
<feature type="domain" description="Low molecular weight antigen MTB12-like C-terminal" evidence="5">
    <location>
        <begin position="200"/>
        <end position="245"/>
    </location>
</feature>
<feature type="region of interest" description="Disordered" evidence="3">
    <location>
        <begin position="210"/>
        <end position="230"/>
    </location>
</feature>
<feature type="compositionally biased region" description="Polar residues" evidence="3">
    <location>
        <begin position="23"/>
        <end position="32"/>
    </location>
</feature>
<feature type="compositionally biased region" description="Low complexity" evidence="3">
    <location>
        <begin position="85"/>
        <end position="101"/>
    </location>
</feature>
<evidence type="ECO:0000256" key="4">
    <source>
        <dbReference type="SAM" id="Phobius"/>
    </source>
</evidence>
<gene>
    <name evidence="6" type="ORF">QFW96_04145</name>
</gene>
<dbReference type="RefSeq" id="WP_281454168.1">
    <property type="nucleotide sequence ID" value="NZ_JASAOF010000002.1"/>
</dbReference>
<keyword evidence="1" id="KW-0732">Signal</keyword>
<evidence type="ECO:0000313" key="6">
    <source>
        <dbReference type="EMBL" id="MDI2027783.1"/>
    </source>
</evidence>
<feature type="compositionally biased region" description="Polar residues" evidence="3">
    <location>
        <begin position="212"/>
        <end position="230"/>
    </location>
</feature>
<comment type="similarity">
    <text evidence="2">Belongs to the MTB12 family.</text>
</comment>
<dbReference type="Pfam" id="PF26580">
    <property type="entry name" value="Mtb12_C"/>
    <property type="match status" value="1"/>
</dbReference>
<keyword evidence="4" id="KW-0472">Membrane</keyword>
<dbReference type="EMBL" id="JASAOF010000002">
    <property type="protein sequence ID" value="MDI2027783.1"/>
    <property type="molecule type" value="Genomic_DNA"/>
</dbReference>
<evidence type="ECO:0000256" key="2">
    <source>
        <dbReference type="ARBA" id="ARBA00093774"/>
    </source>
</evidence>
<organism evidence="6 7">
    <name type="scientific">Saccharopolyspora ipomoeae</name>
    <dbReference type="NCBI Taxonomy" id="3042027"/>
    <lineage>
        <taxon>Bacteria</taxon>
        <taxon>Bacillati</taxon>
        <taxon>Actinomycetota</taxon>
        <taxon>Actinomycetes</taxon>
        <taxon>Pseudonocardiales</taxon>
        <taxon>Pseudonocardiaceae</taxon>
        <taxon>Saccharopolyspora</taxon>
    </lineage>
</organism>
<comment type="caution">
    <text evidence="6">The sequence shown here is derived from an EMBL/GenBank/DDBJ whole genome shotgun (WGS) entry which is preliminary data.</text>
</comment>